<name>A0A2S9IP55_9HYPH</name>
<protein>
    <submittedName>
        <fullName evidence="3">Protein tyrosine phosphatase</fullName>
    </submittedName>
</protein>
<evidence type="ECO:0000256" key="1">
    <source>
        <dbReference type="ARBA" id="ARBA00009580"/>
    </source>
</evidence>
<sequence length="195" mass="21013">MVGGYNVRFTNKLKLASRTTVGLICALGLYLANLQLSGNFHVISTGEAYRSAQPTPARIDAYSKQFGIKTIINLRGASQNASWYKAETSEAAKLGITHIDFKMSAGKQLSQAEASQIISILENAPKPLLIHCKAGADRSGLISALYLAAVKKAGEAAAESQISIRYGHFSLPFVSTYAMDRTFEFLEPSLGFSDS</sequence>
<dbReference type="PROSITE" id="PS50056">
    <property type="entry name" value="TYR_PHOSPHATASE_2"/>
    <property type="match status" value="1"/>
</dbReference>
<organism evidence="3 4">
    <name type="scientific">Phyllobacterium phragmitis</name>
    <dbReference type="NCBI Taxonomy" id="2670329"/>
    <lineage>
        <taxon>Bacteria</taxon>
        <taxon>Pseudomonadati</taxon>
        <taxon>Pseudomonadota</taxon>
        <taxon>Alphaproteobacteria</taxon>
        <taxon>Hyphomicrobiales</taxon>
        <taxon>Phyllobacteriaceae</taxon>
        <taxon>Phyllobacterium</taxon>
    </lineage>
</organism>
<dbReference type="Pfam" id="PF22741">
    <property type="entry name" value="PTP-NADK"/>
    <property type="match status" value="1"/>
</dbReference>
<keyword evidence="4" id="KW-1185">Reference proteome</keyword>
<dbReference type="GO" id="GO:0016791">
    <property type="term" value="F:phosphatase activity"/>
    <property type="evidence" value="ECO:0007669"/>
    <property type="project" value="TreeGrafter"/>
</dbReference>
<dbReference type="Gene3D" id="3.90.190.10">
    <property type="entry name" value="Protein tyrosine phosphatase superfamily"/>
    <property type="match status" value="1"/>
</dbReference>
<evidence type="ECO:0000313" key="3">
    <source>
        <dbReference type="EMBL" id="PRD42272.1"/>
    </source>
</evidence>
<gene>
    <name evidence="3" type="ORF">C5748_17600</name>
</gene>
<comment type="similarity">
    <text evidence="1">Belongs to the protein-tyrosine phosphatase family.</text>
</comment>
<dbReference type="PANTHER" id="PTHR31126">
    <property type="entry name" value="TYROSINE-PROTEIN PHOSPHATASE"/>
    <property type="match status" value="1"/>
</dbReference>
<dbReference type="EMBL" id="PVBR01000013">
    <property type="protein sequence ID" value="PRD42272.1"/>
    <property type="molecule type" value="Genomic_DNA"/>
</dbReference>
<dbReference type="Proteomes" id="UP000239434">
    <property type="component" value="Unassembled WGS sequence"/>
</dbReference>
<dbReference type="PANTHER" id="PTHR31126:SF72">
    <property type="entry name" value="DUAL SPECIFICITY PROTEIN PHOSPHATASE TPBA"/>
    <property type="match status" value="1"/>
</dbReference>
<dbReference type="InterPro" id="IPR016130">
    <property type="entry name" value="Tyr_Pase_AS"/>
</dbReference>
<comment type="caution">
    <text evidence="3">The sequence shown here is derived from an EMBL/GenBank/DDBJ whole genome shotgun (WGS) entry which is preliminary data.</text>
</comment>
<evidence type="ECO:0000259" key="2">
    <source>
        <dbReference type="PROSITE" id="PS50056"/>
    </source>
</evidence>
<feature type="domain" description="Tyrosine specific protein phosphatases" evidence="2">
    <location>
        <begin position="112"/>
        <end position="147"/>
    </location>
</feature>
<dbReference type="AlphaFoldDB" id="A0A2S9IP55"/>
<dbReference type="SUPFAM" id="SSF52799">
    <property type="entry name" value="(Phosphotyrosine protein) phosphatases II"/>
    <property type="match status" value="1"/>
</dbReference>
<dbReference type="CDD" id="cd14529">
    <property type="entry name" value="TpbA-like"/>
    <property type="match status" value="1"/>
</dbReference>
<dbReference type="InterPro" id="IPR029021">
    <property type="entry name" value="Prot-tyrosine_phosphatase-like"/>
</dbReference>
<reference evidence="3 4" key="1">
    <citation type="submission" date="2018-02" db="EMBL/GenBank/DDBJ databases">
        <title>The draft genome of Phyllobacterium sp. 1N-3.</title>
        <authorList>
            <person name="Liu L."/>
            <person name="Li L."/>
            <person name="Zhang X."/>
            <person name="Wang T."/>
            <person name="Liang L."/>
        </authorList>
    </citation>
    <scope>NUCLEOTIDE SEQUENCE [LARGE SCALE GENOMIC DNA]</scope>
    <source>
        <strain evidence="3 4">1N-3</strain>
    </source>
</reference>
<dbReference type="InterPro" id="IPR000387">
    <property type="entry name" value="Tyr_Pase_dom"/>
</dbReference>
<dbReference type="PROSITE" id="PS00383">
    <property type="entry name" value="TYR_PHOSPHATASE_1"/>
    <property type="match status" value="1"/>
</dbReference>
<proteinExistence type="inferred from homology"/>
<dbReference type="InterPro" id="IPR055214">
    <property type="entry name" value="PTP-NADK"/>
</dbReference>
<evidence type="ECO:0000313" key="4">
    <source>
        <dbReference type="Proteomes" id="UP000239434"/>
    </source>
</evidence>
<accession>A0A2S9IP55</accession>